<keyword evidence="4" id="KW-1185">Reference proteome</keyword>
<dbReference type="SUPFAM" id="SSF56112">
    <property type="entry name" value="Protein kinase-like (PK-like)"/>
    <property type="match status" value="1"/>
</dbReference>
<sequence>MGNCCVAKITSSKIPSLSSSNLSEESGCGSDSSTGWVSDSCLPLSLRGEGEILQCTNLRSFTFEELKTATRNFQPDSVVGEGGFGLVFKGWIDPQTFAPAKPGTETVIAVKKLNQEGFQGHKEWLNYNAKLSDFGLAKDDPTGDDSFVFTRIIGTYGYAAPEYLAYGRLTTKSDVYSFGVVLLEILTGRRSMDKYRPAAEYNLVEWAQSQLKSKKKVFKILDPQFSGQYSRRGVLMAAKLALRCLSKEASGRPDMHQVISVLEKIRNLNDGS</sequence>
<dbReference type="GO" id="GO:0004672">
    <property type="term" value="F:protein kinase activity"/>
    <property type="evidence" value="ECO:0007669"/>
    <property type="project" value="InterPro"/>
</dbReference>
<evidence type="ECO:0000313" key="3">
    <source>
        <dbReference type="EMBL" id="KAF3330499.1"/>
    </source>
</evidence>
<dbReference type="InterPro" id="IPR011009">
    <property type="entry name" value="Kinase-like_dom_sf"/>
</dbReference>
<dbReference type="EMBL" id="SWLB01000013">
    <property type="protein sequence ID" value="KAF3330499.1"/>
    <property type="molecule type" value="Genomic_DNA"/>
</dbReference>
<dbReference type="Gene3D" id="1.10.510.10">
    <property type="entry name" value="Transferase(Phosphotransferase) domain 1"/>
    <property type="match status" value="1"/>
</dbReference>
<name>A0A833R708_9POAL</name>
<comment type="caution">
    <text evidence="3">The sequence shown here is derived from an EMBL/GenBank/DDBJ whole genome shotgun (WGS) entry which is preliminary data.</text>
</comment>
<dbReference type="InterPro" id="IPR050823">
    <property type="entry name" value="Plant_Ser_Thr_Prot_Kinase"/>
</dbReference>
<dbReference type="PROSITE" id="PS50011">
    <property type="entry name" value="PROTEIN_KINASE_DOM"/>
    <property type="match status" value="1"/>
</dbReference>
<gene>
    <name evidence="3" type="ORF">FCM35_KLT03853</name>
</gene>
<keyword evidence="1" id="KW-0547">Nucleotide-binding</keyword>
<evidence type="ECO:0000256" key="1">
    <source>
        <dbReference type="PROSITE-ProRule" id="PRU10141"/>
    </source>
</evidence>
<dbReference type="PANTHER" id="PTHR45621">
    <property type="entry name" value="OS01G0588500 PROTEIN-RELATED"/>
    <property type="match status" value="1"/>
</dbReference>
<dbReference type="OrthoDB" id="4062651at2759"/>
<dbReference type="Proteomes" id="UP000623129">
    <property type="component" value="Unassembled WGS sequence"/>
</dbReference>
<keyword evidence="3" id="KW-0418">Kinase</keyword>
<feature type="binding site" evidence="1">
    <location>
        <position position="112"/>
    </location>
    <ligand>
        <name>ATP</name>
        <dbReference type="ChEBI" id="CHEBI:30616"/>
    </ligand>
</feature>
<dbReference type="Pfam" id="PF00069">
    <property type="entry name" value="Pkinase"/>
    <property type="match status" value="1"/>
</dbReference>
<proteinExistence type="predicted"/>
<accession>A0A833R708</accession>
<dbReference type="AlphaFoldDB" id="A0A833R708"/>
<dbReference type="GO" id="GO:0005524">
    <property type="term" value="F:ATP binding"/>
    <property type="evidence" value="ECO:0007669"/>
    <property type="project" value="UniProtKB-UniRule"/>
</dbReference>
<organism evidence="3 4">
    <name type="scientific">Carex littledalei</name>
    <dbReference type="NCBI Taxonomy" id="544730"/>
    <lineage>
        <taxon>Eukaryota</taxon>
        <taxon>Viridiplantae</taxon>
        <taxon>Streptophyta</taxon>
        <taxon>Embryophyta</taxon>
        <taxon>Tracheophyta</taxon>
        <taxon>Spermatophyta</taxon>
        <taxon>Magnoliopsida</taxon>
        <taxon>Liliopsida</taxon>
        <taxon>Poales</taxon>
        <taxon>Cyperaceae</taxon>
        <taxon>Cyperoideae</taxon>
        <taxon>Cariceae</taxon>
        <taxon>Carex</taxon>
        <taxon>Carex subgen. Euthyceras</taxon>
    </lineage>
</organism>
<protein>
    <submittedName>
        <fullName evidence="3">Protein kinase APK1B</fullName>
    </submittedName>
</protein>
<evidence type="ECO:0000313" key="4">
    <source>
        <dbReference type="Proteomes" id="UP000623129"/>
    </source>
</evidence>
<keyword evidence="3" id="KW-0808">Transferase</keyword>
<dbReference type="InterPro" id="IPR000719">
    <property type="entry name" value="Prot_kinase_dom"/>
</dbReference>
<reference evidence="3" key="1">
    <citation type="submission" date="2020-01" db="EMBL/GenBank/DDBJ databases">
        <title>Genome sequence of Kobresia littledalei, the first chromosome-level genome in the family Cyperaceae.</title>
        <authorList>
            <person name="Qu G."/>
        </authorList>
    </citation>
    <scope>NUCLEOTIDE SEQUENCE</scope>
    <source>
        <strain evidence="3">C.B.Clarke</strain>
        <tissue evidence="3">Leaf</tissue>
    </source>
</reference>
<dbReference type="Gene3D" id="3.30.200.20">
    <property type="entry name" value="Phosphorylase Kinase, domain 1"/>
    <property type="match status" value="1"/>
</dbReference>
<keyword evidence="1" id="KW-0067">ATP-binding</keyword>
<dbReference type="InterPro" id="IPR017441">
    <property type="entry name" value="Protein_kinase_ATP_BS"/>
</dbReference>
<dbReference type="PROSITE" id="PS00107">
    <property type="entry name" value="PROTEIN_KINASE_ATP"/>
    <property type="match status" value="1"/>
</dbReference>
<evidence type="ECO:0000259" key="2">
    <source>
        <dbReference type="PROSITE" id="PS50011"/>
    </source>
</evidence>
<feature type="domain" description="Protein kinase" evidence="2">
    <location>
        <begin position="1"/>
        <end position="265"/>
    </location>
</feature>